<dbReference type="SUPFAM" id="SSF52058">
    <property type="entry name" value="L domain-like"/>
    <property type="match status" value="2"/>
</dbReference>
<reference evidence="12" key="1">
    <citation type="journal article" date="2018" name="Nat. Plants">
        <title>Whole-genome landscape of Medicago truncatula symbiotic genes.</title>
        <authorList>
            <person name="Pecrix Y."/>
            <person name="Staton S.E."/>
            <person name="Sallet E."/>
            <person name="Lelandais-Briere C."/>
            <person name="Moreau S."/>
            <person name="Carrere S."/>
            <person name="Blein T."/>
            <person name="Jardinaud M.F."/>
            <person name="Latrasse D."/>
            <person name="Zouine M."/>
            <person name="Zahm M."/>
            <person name="Kreplak J."/>
            <person name="Mayjonade B."/>
            <person name="Satge C."/>
            <person name="Perez M."/>
            <person name="Cauet S."/>
            <person name="Marande W."/>
            <person name="Chantry-Darmon C."/>
            <person name="Lopez-Roques C."/>
            <person name="Bouchez O."/>
            <person name="Berard A."/>
            <person name="Debelle F."/>
            <person name="Munos S."/>
            <person name="Bendahmane A."/>
            <person name="Berges H."/>
            <person name="Niebel A."/>
            <person name="Buitink J."/>
            <person name="Frugier F."/>
            <person name="Benhamed M."/>
            <person name="Crespi M."/>
            <person name="Gouzy J."/>
            <person name="Gamas P."/>
        </authorList>
    </citation>
    <scope>NUCLEOTIDE SEQUENCE [LARGE SCALE GENOMIC DNA]</scope>
    <source>
        <strain evidence="12">cv. Jemalong A17</strain>
    </source>
</reference>
<gene>
    <name evidence="11" type="ORF">MtrunA17_Chr4g0007551</name>
</gene>
<comment type="caution">
    <text evidence="11">The sequence shown here is derived from an EMBL/GenBank/DDBJ whole genome shotgun (WGS) entry which is preliminary data.</text>
</comment>
<evidence type="ECO:0000256" key="2">
    <source>
        <dbReference type="ARBA" id="ARBA00022614"/>
    </source>
</evidence>
<evidence type="ECO:0000256" key="10">
    <source>
        <dbReference type="SAM" id="Phobius"/>
    </source>
</evidence>
<accession>A0A396I7U2</accession>
<dbReference type="PANTHER" id="PTHR48061:SF49">
    <property type="entry name" value="DISEASE RESISTANCE FAMILY PROTEIN_LRR PROTEIN"/>
    <property type="match status" value="1"/>
</dbReference>
<comment type="subcellular location">
    <subcellularLocation>
        <location evidence="1">Membrane</location>
        <topology evidence="1">Single-pass type I membrane protein</topology>
    </subcellularLocation>
</comment>
<dbReference type="PANTHER" id="PTHR48061">
    <property type="entry name" value="LEUCINE-RICH REPEAT RECEPTOR PROTEIN KINASE EMS1-LIKE-RELATED"/>
    <property type="match status" value="1"/>
</dbReference>
<evidence type="ECO:0000256" key="1">
    <source>
        <dbReference type="ARBA" id="ARBA00004479"/>
    </source>
</evidence>
<keyword evidence="5" id="KW-0677">Repeat</keyword>
<keyword evidence="2" id="KW-0433">Leucine-rich repeat</keyword>
<evidence type="ECO:0000256" key="5">
    <source>
        <dbReference type="ARBA" id="ARBA00022737"/>
    </source>
</evidence>
<evidence type="ECO:0000313" key="12">
    <source>
        <dbReference type="Proteomes" id="UP000265566"/>
    </source>
</evidence>
<dbReference type="EMBL" id="PSQE01000004">
    <property type="protein sequence ID" value="RHN58917.1"/>
    <property type="molecule type" value="Genomic_DNA"/>
</dbReference>
<evidence type="ECO:0000256" key="9">
    <source>
        <dbReference type="ARBA" id="ARBA00023180"/>
    </source>
</evidence>
<dbReference type="AlphaFoldDB" id="A0A396I7U2"/>
<keyword evidence="6 10" id="KW-1133">Transmembrane helix</keyword>
<evidence type="ECO:0000256" key="3">
    <source>
        <dbReference type="ARBA" id="ARBA00022692"/>
    </source>
</evidence>
<dbReference type="Pfam" id="PF13855">
    <property type="entry name" value="LRR_8"/>
    <property type="match status" value="1"/>
</dbReference>
<keyword evidence="9" id="KW-0325">Glycoprotein</keyword>
<keyword evidence="7 10" id="KW-0472">Membrane</keyword>
<dbReference type="InterPro" id="IPR001611">
    <property type="entry name" value="Leu-rich_rpt"/>
</dbReference>
<dbReference type="InterPro" id="IPR032675">
    <property type="entry name" value="LRR_dom_sf"/>
</dbReference>
<keyword evidence="4" id="KW-0732">Signal</keyword>
<dbReference type="PROSITE" id="PS51450">
    <property type="entry name" value="LRR"/>
    <property type="match status" value="1"/>
</dbReference>
<evidence type="ECO:0000256" key="8">
    <source>
        <dbReference type="ARBA" id="ARBA00023170"/>
    </source>
</evidence>
<dbReference type="Pfam" id="PF00560">
    <property type="entry name" value="LRR_1"/>
    <property type="match status" value="6"/>
</dbReference>
<dbReference type="Gramene" id="rna20873">
    <property type="protein sequence ID" value="RHN58917.1"/>
    <property type="gene ID" value="gene20873"/>
</dbReference>
<sequence>MASNTSFSGALPSSIGNLRHLSELYLSSCQFNGTLSNSLSNLTQLRDLDLSNNNFTGPMPPFGMVKNLIFLDLSYNNMSINGNDANVDQISFPNIKLLYLASCNIQSFPRFLMNQSTLISLDLSDNNIQGVVPNWIWKLQSLQWLNISHNFLTELEGSLQNLTSIWVVDLHNNQLQGCIPVFPESIGFLDYSTNNFSVIPHDIGNYLSSAFFISLSNNNLQGSIPHSLCKASNLQVLDISFNNISGTISPCLITMTSTLEALNLKKNNLNGSLPDMFPTSCVVNTLNFHGNLLHGPIPKSLSHCSSLNVLDIGSNQMVDRFPCFLTKIPTLSVLVLWNNKFYGSIECSHLVENKPNWKMIQIVDIASNNFNGKLLEKIFTSWDRMKHDEDVVSGNNYIPGSIESYYQDSVTITCKGQQMELVKILTIYTVIDFSSNSFEGPIPMVVMDFKALYVLNFSNNGLYGEIPSTVGNLKQLESLDLSNNFLVGGIPVQIASLSFLSSLNLSSNRLAVKISTGTQIQSFEESSFEGNDGLYGPPWTKKPNDKRQEMHPQLACRRLACSIDWNFISVELGFIFGLGIVIYPIMFWKHWRVKYWKLVDKTLCWIFSRMYMEYVTDRGQTYIVLRW</sequence>
<keyword evidence="8" id="KW-0675">Receptor</keyword>
<protein>
    <submittedName>
        <fullName evidence="11">Putative leucine-rich repeat domain, L domain-containing protein</fullName>
    </submittedName>
</protein>
<feature type="transmembrane region" description="Helical" evidence="10">
    <location>
        <begin position="565"/>
        <end position="588"/>
    </location>
</feature>
<dbReference type="PRINTS" id="PR00019">
    <property type="entry name" value="LEURICHRPT"/>
</dbReference>
<proteinExistence type="predicted"/>
<name>A0A396I7U2_MEDTR</name>
<dbReference type="Proteomes" id="UP000265566">
    <property type="component" value="Chromosome 4"/>
</dbReference>
<dbReference type="InterPro" id="IPR046956">
    <property type="entry name" value="RLP23-like"/>
</dbReference>
<evidence type="ECO:0000256" key="7">
    <source>
        <dbReference type="ARBA" id="ARBA00023136"/>
    </source>
</evidence>
<keyword evidence="3 10" id="KW-0812">Transmembrane</keyword>
<organism evidence="11 12">
    <name type="scientific">Medicago truncatula</name>
    <name type="common">Barrel medic</name>
    <name type="synonym">Medicago tribuloides</name>
    <dbReference type="NCBI Taxonomy" id="3880"/>
    <lineage>
        <taxon>Eukaryota</taxon>
        <taxon>Viridiplantae</taxon>
        <taxon>Streptophyta</taxon>
        <taxon>Embryophyta</taxon>
        <taxon>Tracheophyta</taxon>
        <taxon>Spermatophyta</taxon>
        <taxon>Magnoliopsida</taxon>
        <taxon>eudicotyledons</taxon>
        <taxon>Gunneridae</taxon>
        <taxon>Pentapetalae</taxon>
        <taxon>rosids</taxon>
        <taxon>fabids</taxon>
        <taxon>Fabales</taxon>
        <taxon>Fabaceae</taxon>
        <taxon>Papilionoideae</taxon>
        <taxon>50 kb inversion clade</taxon>
        <taxon>NPAAA clade</taxon>
        <taxon>Hologalegina</taxon>
        <taxon>IRL clade</taxon>
        <taxon>Trifolieae</taxon>
        <taxon>Medicago</taxon>
    </lineage>
</organism>
<evidence type="ECO:0000256" key="4">
    <source>
        <dbReference type="ARBA" id="ARBA00022729"/>
    </source>
</evidence>
<evidence type="ECO:0000313" key="11">
    <source>
        <dbReference type="EMBL" id="RHN58917.1"/>
    </source>
</evidence>
<dbReference type="GO" id="GO:0016020">
    <property type="term" value="C:membrane"/>
    <property type="evidence" value="ECO:0007669"/>
    <property type="project" value="UniProtKB-SubCell"/>
</dbReference>
<dbReference type="Gene3D" id="3.80.10.10">
    <property type="entry name" value="Ribonuclease Inhibitor"/>
    <property type="match status" value="3"/>
</dbReference>
<dbReference type="FunFam" id="3.80.10.10:FF:000383">
    <property type="entry name" value="Leucine-rich repeat receptor protein kinase EMS1"/>
    <property type="match status" value="1"/>
</dbReference>
<evidence type="ECO:0000256" key="6">
    <source>
        <dbReference type="ARBA" id="ARBA00022989"/>
    </source>
</evidence>